<dbReference type="Gene3D" id="1.20.1070.10">
    <property type="entry name" value="Rhodopsin 7-helix transmembrane proteins"/>
    <property type="match status" value="1"/>
</dbReference>
<dbReference type="GeneTree" id="ENSGT01140000282516"/>
<reference evidence="11" key="3">
    <citation type="submission" date="2025-09" db="UniProtKB">
        <authorList>
            <consortium name="Ensembl"/>
        </authorList>
    </citation>
    <scope>IDENTIFICATION</scope>
</reference>
<dbReference type="Ensembl" id="ENSLOCT00000022294.1">
    <property type="protein sequence ID" value="ENSLOCP00000022253.1"/>
    <property type="gene ID" value="ENSLOCG00000018152.1"/>
</dbReference>
<keyword evidence="6 8" id="KW-0675">Receptor</keyword>
<evidence type="ECO:0000256" key="5">
    <source>
        <dbReference type="ARBA" id="ARBA00023136"/>
    </source>
</evidence>
<keyword evidence="4 8" id="KW-0297">G-protein coupled receptor</keyword>
<dbReference type="GO" id="GO:0007186">
    <property type="term" value="P:G protein-coupled receptor signaling pathway"/>
    <property type="evidence" value="ECO:0000318"/>
    <property type="project" value="GO_Central"/>
</dbReference>
<dbReference type="InParanoid" id="W5NNP4"/>
<dbReference type="PROSITE" id="PS00237">
    <property type="entry name" value="G_PROTEIN_RECEP_F1_1"/>
    <property type="match status" value="1"/>
</dbReference>
<evidence type="ECO:0000256" key="4">
    <source>
        <dbReference type="ARBA" id="ARBA00023040"/>
    </source>
</evidence>
<evidence type="ECO:0000313" key="12">
    <source>
        <dbReference type="Proteomes" id="UP000018468"/>
    </source>
</evidence>
<dbReference type="AlphaFoldDB" id="W5NNP4"/>
<dbReference type="InterPro" id="IPR051893">
    <property type="entry name" value="HCARs"/>
</dbReference>
<protein>
    <recommendedName>
        <fullName evidence="10">G-protein coupled receptors family 1 profile domain-containing protein</fullName>
    </recommendedName>
</protein>
<feature type="transmembrane region" description="Helical" evidence="9">
    <location>
        <begin position="90"/>
        <end position="110"/>
    </location>
</feature>
<feature type="transmembrane region" description="Helical" evidence="9">
    <location>
        <begin position="178"/>
        <end position="202"/>
    </location>
</feature>
<keyword evidence="3 9" id="KW-1133">Transmembrane helix</keyword>
<evidence type="ECO:0000256" key="3">
    <source>
        <dbReference type="ARBA" id="ARBA00022989"/>
    </source>
</evidence>
<dbReference type="PRINTS" id="PR00237">
    <property type="entry name" value="GPCRRHODOPSN"/>
</dbReference>
<dbReference type="STRING" id="7918.ENSLOCP00000022253"/>
<dbReference type="Pfam" id="PF00001">
    <property type="entry name" value="7tm_1"/>
    <property type="match status" value="1"/>
</dbReference>
<dbReference type="eggNOG" id="KOG3656">
    <property type="taxonomic scope" value="Eukaryota"/>
</dbReference>
<comment type="similarity">
    <text evidence="8">Belongs to the G-protein coupled receptor 1 family.</text>
</comment>
<proteinExistence type="inferred from homology"/>
<feature type="transmembrane region" description="Helical" evidence="9">
    <location>
        <begin position="131"/>
        <end position="151"/>
    </location>
</feature>
<evidence type="ECO:0000256" key="9">
    <source>
        <dbReference type="SAM" id="Phobius"/>
    </source>
</evidence>
<dbReference type="PROSITE" id="PS50262">
    <property type="entry name" value="G_PROTEIN_RECEP_F1_2"/>
    <property type="match status" value="1"/>
</dbReference>
<feature type="domain" description="G-protein coupled receptors family 1 profile" evidence="10">
    <location>
        <begin position="31"/>
        <end position="282"/>
    </location>
</feature>
<keyword evidence="12" id="KW-1185">Reference proteome</keyword>
<keyword evidence="5 9" id="KW-0472">Membrane</keyword>
<dbReference type="PANTHER" id="PTHR46048:SF6">
    <property type="entry name" value="HYDROXYCARBOXYLIC ACID RECEPTOR 2"/>
    <property type="match status" value="1"/>
</dbReference>
<dbReference type="GO" id="GO:0004930">
    <property type="term" value="F:G protein-coupled receptor activity"/>
    <property type="evidence" value="ECO:0000318"/>
    <property type="project" value="GO_Central"/>
</dbReference>
<reference evidence="12" key="1">
    <citation type="submission" date="2011-12" db="EMBL/GenBank/DDBJ databases">
        <title>The Draft Genome of Lepisosteus oculatus.</title>
        <authorList>
            <consortium name="The Broad Institute Genome Assembly &amp; Analysis Group"/>
            <consortium name="Computational R&amp;D Group"/>
            <consortium name="and Sequencing Platform"/>
            <person name="Di Palma F."/>
            <person name="Alfoldi J."/>
            <person name="Johnson J."/>
            <person name="Berlin A."/>
            <person name="Gnerre S."/>
            <person name="Jaffe D."/>
            <person name="MacCallum I."/>
            <person name="Young S."/>
            <person name="Walker B.J."/>
            <person name="Lander E.S."/>
            <person name="Lindblad-Toh K."/>
        </authorList>
    </citation>
    <scope>NUCLEOTIDE SEQUENCE [LARGE SCALE GENOMIC DNA]</scope>
</reference>
<organism evidence="11 12">
    <name type="scientific">Lepisosteus oculatus</name>
    <name type="common">Spotted gar</name>
    <dbReference type="NCBI Taxonomy" id="7918"/>
    <lineage>
        <taxon>Eukaryota</taxon>
        <taxon>Metazoa</taxon>
        <taxon>Chordata</taxon>
        <taxon>Craniata</taxon>
        <taxon>Vertebrata</taxon>
        <taxon>Euteleostomi</taxon>
        <taxon>Actinopterygii</taxon>
        <taxon>Neopterygii</taxon>
        <taxon>Holostei</taxon>
        <taxon>Semionotiformes</taxon>
        <taxon>Lepisosteidae</taxon>
        <taxon>Lepisosteus</taxon>
    </lineage>
</organism>
<feature type="transmembrane region" description="Helical" evidence="9">
    <location>
        <begin position="51"/>
        <end position="70"/>
    </location>
</feature>
<dbReference type="HOGENOM" id="CLU_009579_8_2_1"/>
<accession>W5NNP4</accession>
<dbReference type="SUPFAM" id="SSF81321">
    <property type="entry name" value="Family A G protein-coupled receptor-like"/>
    <property type="match status" value="1"/>
</dbReference>
<dbReference type="OMA" id="RHRQWAF"/>
<name>W5NNP4_LEPOC</name>
<evidence type="ECO:0000256" key="7">
    <source>
        <dbReference type="ARBA" id="ARBA00023224"/>
    </source>
</evidence>
<feature type="transmembrane region" description="Helical" evidence="9">
    <location>
        <begin position="222"/>
        <end position="247"/>
    </location>
</feature>
<sequence>SPAFNCTLTNNWLPLVLKPTLFIEFIIGCVGNGLALWVFCYRMKPWKPSTVYLINLALADLLLIFCLPFRGHYYVKDIDWIFGDPGCRLMLFMVALNRAGSILFLTVIALDRFFRVVYPHHPINMASVRGTVKVSCFTWGLTLALTSYLVFEQKATERNNKTLCESFVLNAELVGTHLWHNVFFIGEFIIPGIVILFCTVSISGQLKTRGMENNEKIKRAVVAVRAVSVVFVFCFLPSSLSLIAVMIVKSARHCRAYQILAQVFYSSLALTYFNSMLDPLVFYFSSPTFRTALKDVF</sequence>
<dbReference type="Bgee" id="ENSLOCG00000018152">
    <property type="expression patterns" value="Expressed in bone element and 5 other cell types or tissues"/>
</dbReference>
<feature type="transmembrane region" description="Helical" evidence="9">
    <location>
        <begin position="259"/>
        <end position="284"/>
    </location>
</feature>
<keyword evidence="2 8" id="KW-0812">Transmembrane</keyword>
<reference evidence="11" key="2">
    <citation type="submission" date="2025-08" db="UniProtKB">
        <authorList>
            <consortium name="Ensembl"/>
        </authorList>
    </citation>
    <scope>IDENTIFICATION</scope>
</reference>
<evidence type="ECO:0000259" key="10">
    <source>
        <dbReference type="PROSITE" id="PS50262"/>
    </source>
</evidence>
<evidence type="ECO:0000256" key="1">
    <source>
        <dbReference type="ARBA" id="ARBA00004141"/>
    </source>
</evidence>
<evidence type="ECO:0000256" key="2">
    <source>
        <dbReference type="ARBA" id="ARBA00022692"/>
    </source>
</evidence>
<dbReference type="InterPro" id="IPR000276">
    <property type="entry name" value="GPCR_Rhodpsn"/>
</dbReference>
<dbReference type="EMBL" id="AHAT01005130">
    <property type="status" value="NOT_ANNOTATED_CDS"/>
    <property type="molecule type" value="Genomic_DNA"/>
</dbReference>
<dbReference type="InterPro" id="IPR017452">
    <property type="entry name" value="GPCR_Rhodpsn_7TM"/>
</dbReference>
<evidence type="ECO:0000256" key="6">
    <source>
        <dbReference type="ARBA" id="ARBA00023170"/>
    </source>
</evidence>
<dbReference type="Proteomes" id="UP000018468">
    <property type="component" value="Linkage group LG20"/>
</dbReference>
<dbReference type="GO" id="GO:0005886">
    <property type="term" value="C:plasma membrane"/>
    <property type="evidence" value="ECO:0000318"/>
    <property type="project" value="GO_Central"/>
</dbReference>
<dbReference type="PANTHER" id="PTHR46048">
    <property type="entry name" value="HYDROXYCARBOXYLIC ACID RECEPTOR 2"/>
    <property type="match status" value="1"/>
</dbReference>
<comment type="subcellular location">
    <subcellularLocation>
        <location evidence="1">Membrane</location>
        <topology evidence="1">Multi-pass membrane protein</topology>
    </subcellularLocation>
</comment>
<evidence type="ECO:0000313" key="11">
    <source>
        <dbReference type="Ensembl" id="ENSLOCP00000022253.1"/>
    </source>
</evidence>
<evidence type="ECO:0000256" key="8">
    <source>
        <dbReference type="RuleBase" id="RU000688"/>
    </source>
</evidence>
<keyword evidence="7 8" id="KW-0807">Transducer</keyword>
<feature type="transmembrane region" description="Helical" evidence="9">
    <location>
        <begin position="20"/>
        <end position="39"/>
    </location>
</feature>